<protein>
    <submittedName>
        <fullName evidence="4">FabD/lysophospholipase-like protein</fullName>
    </submittedName>
</protein>
<dbReference type="Proteomes" id="UP000240883">
    <property type="component" value="Unassembled WGS sequence"/>
</dbReference>
<dbReference type="PANTHER" id="PTHR24185:SF8">
    <property type="entry name" value="PNPLA DOMAIN-CONTAINING PROTEIN"/>
    <property type="match status" value="1"/>
</dbReference>
<organism evidence="4 5">
    <name type="scientific">Corynespora cassiicola Philippines</name>
    <dbReference type="NCBI Taxonomy" id="1448308"/>
    <lineage>
        <taxon>Eukaryota</taxon>
        <taxon>Fungi</taxon>
        <taxon>Dikarya</taxon>
        <taxon>Ascomycota</taxon>
        <taxon>Pezizomycotina</taxon>
        <taxon>Dothideomycetes</taxon>
        <taxon>Pleosporomycetidae</taxon>
        <taxon>Pleosporales</taxon>
        <taxon>Corynesporascaceae</taxon>
        <taxon>Corynespora</taxon>
    </lineage>
</organism>
<dbReference type="GO" id="GO:0046486">
    <property type="term" value="P:glycerolipid metabolic process"/>
    <property type="evidence" value="ECO:0007669"/>
    <property type="project" value="UniProtKB-ARBA"/>
</dbReference>
<keyword evidence="2" id="KW-0442">Lipid degradation</keyword>
<dbReference type="CDD" id="cd07199">
    <property type="entry name" value="Pat17_PNPLA8_PNPLA9_like"/>
    <property type="match status" value="1"/>
</dbReference>
<evidence type="ECO:0000256" key="1">
    <source>
        <dbReference type="ARBA" id="ARBA00023098"/>
    </source>
</evidence>
<reference evidence="4 5" key="1">
    <citation type="journal article" date="2018" name="Front. Microbiol.">
        <title>Genome-Wide Analysis of Corynespora cassiicola Leaf Fall Disease Putative Effectors.</title>
        <authorList>
            <person name="Lopez D."/>
            <person name="Ribeiro S."/>
            <person name="Label P."/>
            <person name="Fumanal B."/>
            <person name="Venisse J.S."/>
            <person name="Kohler A."/>
            <person name="de Oliveira R.R."/>
            <person name="Labutti K."/>
            <person name="Lipzen A."/>
            <person name="Lail K."/>
            <person name="Bauer D."/>
            <person name="Ohm R.A."/>
            <person name="Barry K.W."/>
            <person name="Spatafora J."/>
            <person name="Grigoriev I.V."/>
            <person name="Martin F.M."/>
            <person name="Pujade-Renaud V."/>
        </authorList>
    </citation>
    <scope>NUCLEOTIDE SEQUENCE [LARGE SCALE GENOMIC DNA]</scope>
    <source>
        <strain evidence="4 5">Philippines</strain>
    </source>
</reference>
<keyword evidence="1 2" id="KW-0443">Lipid metabolism</keyword>
<feature type="active site" description="Nucleophile" evidence="2">
    <location>
        <position position="154"/>
    </location>
</feature>
<gene>
    <name evidence="4" type="ORF">BS50DRAFT_660969</name>
</gene>
<dbReference type="GO" id="GO:0016042">
    <property type="term" value="P:lipid catabolic process"/>
    <property type="evidence" value="ECO:0007669"/>
    <property type="project" value="UniProtKB-UniRule"/>
</dbReference>
<dbReference type="PANTHER" id="PTHR24185">
    <property type="entry name" value="CALCIUM-INDEPENDENT PHOSPHOLIPASE A2-GAMMA"/>
    <property type="match status" value="1"/>
</dbReference>
<evidence type="ECO:0000256" key="2">
    <source>
        <dbReference type="PROSITE-ProRule" id="PRU01161"/>
    </source>
</evidence>
<feature type="domain" description="PNPLA" evidence="3">
    <location>
        <begin position="114"/>
        <end position="353"/>
    </location>
</feature>
<dbReference type="GO" id="GO:0016020">
    <property type="term" value="C:membrane"/>
    <property type="evidence" value="ECO:0007669"/>
    <property type="project" value="TreeGrafter"/>
</dbReference>
<dbReference type="OrthoDB" id="194358at2759"/>
<evidence type="ECO:0000313" key="5">
    <source>
        <dbReference type="Proteomes" id="UP000240883"/>
    </source>
</evidence>
<dbReference type="InterPro" id="IPR016035">
    <property type="entry name" value="Acyl_Trfase/lysoPLipase"/>
</dbReference>
<name>A0A2T2N0X8_CORCC</name>
<dbReference type="GO" id="GO:0047499">
    <property type="term" value="F:calcium-independent phospholipase A2 activity"/>
    <property type="evidence" value="ECO:0007669"/>
    <property type="project" value="TreeGrafter"/>
</dbReference>
<dbReference type="EMBL" id="KZ678167">
    <property type="protein sequence ID" value="PSN59077.1"/>
    <property type="molecule type" value="Genomic_DNA"/>
</dbReference>
<sequence length="512" mass="56069">MALCAQLWRGGTKLFHSPSQSSHPIAENFARKSLYDTSVSSSKQVYPGRFLVQKHTSKAAKKPVSETRVTSFLNHNSGDDPWAFTIRRCFLCGQAPPTDMVVRVHPPTAGADVLCIDGGGTRGIVPLVLMRRIQDRIGLPIPPQRFIKVAFGVSIGEWLDAATRRRGDASERDEGSRQAGAVIAIDHYLNGRTLGECIRRFPAMMERVFKRRTSLDIPLLSRAVELTASYLADGLYPADNVEAVLKEALGTDKTILDGSYASLTGTKVGLPVATVSRHPSYRVFTNYNGVGTRGADQERSIIKPKDGAGRVPLWEIARAVSAAPGFFPPKHIDGVGTFQDPGLLENDPLLWALSEVSALFPRSEEPDFVVSLGTGEPGPSNYDVSTDDCCSIRKNGMLRRLGDLLLEKTRDKTVRRACQTAVLAGRTLHRIHRLNVDFCGTEPRLDDAASIPELVSKVEADASLSGQIDAVARCMVALLFCFEWTRCRRDATVGTRSQTVCCVQRRDPALPR</sequence>
<keyword evidence="2" id="KW-0378">Hydrolase</keyword>
<proteinExistence type="predicted"/>
<feature type="short sequence motif" description="GXGXXG" evidence="2">
    <location>
        <begin position="118"/>
        <end position="123"/>
    </location>
</feature>
<keyword evidence="5" id="KW-1185">Reference proteome</keyword>
<comment type="caution">
    <text evidence="2">Lacks conserved residue(s) required for the propagation of feature annotation.</text>
</comment>
<dbReference type="Pfam" id="PF01734">
    <property type="entry name" value="Patatin"/>
    <property type="match status" value="1"/>
</dbReference>
<evidence type="ECO:0000259" key="3">
    <source>
        <dbReference type="PROSITE" id="PS51635"/>
    </source>
</evidence>
<accession>A0A2T2N0X8</accession>
<dbReference type="STRING" id="1448308.A0A2T2N0X8"/>
<feature type="active site" description="Proton acceptor" evidence="2">
    <location>
        <position position="340"/>
    </location>
</feature>
<dbReference type="SUPFAM" id="SSF52151">
    <property type="entry name" value="FabD/lysophospholipase-like"/>
    <property type="match status" value="1"/>
</dbReference>
<feature type="short sequence motif" description="GXSXG" evidence="2">
    <location>
        <begin position="152"/>
        <end position="156"/>
    </location>
</feature>
<dbReference type="PROSITE" id="PS51635">
    <property type="entry name" value="PNPLA"/>
    <property type="match status" value="1"/>
</dbReference>
<dbReference type="GO" id="GO:0019369">
    <property type="term" value="P:arachidonate metabolic process"/>
    <property type="evidence" value="ECO:0007669"/>
    <property type="project" value="TreeGrafter"/>
</dbReference>
<dbReference type="AlphaFoldDB" id="A0A2T2N0X8"/>
<dbReference type="Gene3D" id="3.40.1090.10">
    <property type="entry name" value="Cytosolic phospholipase A2 catalytic domain"/>
    <property type="match status" value="1"/>
</dbReference>
<evidence type="ECO:0000313" key="4">
    <source>
        <dbReference type="EMBL" id="PSN59077.1"/>
    </source>
</evidence>
<dbReference type="InterPro" id="IPR002641">
    <property type="entry name" value="PNPLA_dom"/>
</dbReference>